<evidence type="ECO:0000313" key="1">
    <source>
        <dbReference type="EMBL" id="EQB55856.1"/>
    </source>
</evidence>
<dbReference type="Proteomes" id="UP000015530">
    <property type="component" value="Unassembled WGS sequence"/>
</dbReference>
<dbReference type="EMBL" id="AMYD01000848">
    <property type="protein sequence ID" value="EQB55856.1"/>
    <property type="molecule type" value="Genomic_DNA"/>
</dbReference>
<name>T0LVP7_COLGC</name>
<comment type="caution">
    <text evidence="1">The sequence shown here is derived from an EMBL/GenBank/DDBJ whole genome shotgun (WGS) entry which is preliminary data.</text>
</comment>
<sequence>MLQEAANTHLFARAKPGRQSLTTAWVFLAMLRESTRQKALYLVEVI</sequence>
<proteinExistence type="predicted"/>
<dbReference type="HOGENOM" id="CLU_3191276_0_0_1"/>
<evidence type="ECO:0000313" key="2">
    <source>
        <dbReference type="Proteomes" id="UP000015530"/>
    </source>
</evidence>
<organism evidence="1 2">
    <name type="scientific">Colletotrichum gloeosporioides (strain Cg-14)</name>
    <name type="common">Anthracnose fungus</name>
    <name type="synonym">Glomerella cingulata</name>
    <dbReference type="NCBI Taxonomy" id="1237896"/>
    <lineage>
        <taxon>Eukaryota</taxon>
        <taxon>Fungi</taxon>
        <taxon>Dikarya</taxon>
        <taxon>Ascomycota</taxon>
        <taxon>Pezizomycotina</taxon>
        <taxon>Sordariomycetes</taxon>
        <taxon>Hypocreomycetidae</taxon>
        <taxon>Glomerellales</taxon>
        <taxon>Glomerellaceae</taxon>
        <taxon>Colletotrichum</taxon>
        <taxon>Colletotrichum gloeosporioides species complex</taxon>
    </lineage>
</organism>
<accession>T0LVP7</accession>
<reference evidence="2" key="1">
    <citation type="journal article" date="2013" name="Mol. Plant Microbe Interact.">
        <title>Global aspects of pacC regulation of pathogenicity genes in Colletotrichum gloeosporioides as revealed by transcriptome analysis.</title>
        <authorList>
            <person name="Alkan N."/>
            <person name="Meng X."/>
            <person name="Friedlander G."/>
            <person name="Reuveni E."/>
            <person name="Sukno S."/>
            <person name="Sherman A."/>
            <person name="Thon M."/>
            <person name="Fluhr R."/>
            <person name="Prusky D."/>
        </authorList>
    </citation>
    <scope>NUCLEOTIDE SEQUENCE [LARGE SCALE GENOMIC DNA]</scope>
    <source>
        <strain evidence="2">Cg-14</strain>
    </source>
</reference>
<dbReference type="AlphaFoldDB" id="T0LVP7"/>
<protein>
    <submittedName>
        <fullName evidence="1">Uncharacterized protein</fullName>
    </submittedName>
</protein>
<gene>
    <name evidence="1" type="ORF">CGLO_04175</name>
</gene>